<comment type="caution">
    <text evidence="17">The sequence shown here is derived from an EMBL/GenBank/DDBJ whole genome shotgun (WGS) entry which is preliminary data.</text>
</comment>
<keyword evidence="11" id="KW-0482">Metalloprotease</keyword>
<sequence>MIKITTIVTASLFLTAVCFAELNSVPLKQHSLFKSFPKNVKDLELLTTLGTKYGQNVDFWSQPNRLLSPVLFSVSPNVRQSVLNYLSHSRINTSLLTNDLKIWVDKEREYLTKNVDAFAPGDDVANFETYHPYDKVVQILESWKTKYPENVKTQVIGQTHERRSIHAFSLTLGNSRRFRNRTQLGRDGKKNIVFFECGIHAREWVSPASCIYIANTLLANRNHEASFLNKYDFYFVPITNVDGYVYTWSADRSWRRNRNPGNLAFGACYGVDANRNFDSHHCQSGASSNPCLDTYCGRAPFSENESRAIRDYVYALTKSQRIKAYFSIHSFSQLWMFPYGFSNSPSPKNALYTQLSQRATDAIRKTHNENYQFGQISKILYTASGSSIDWIEEKNLADVTFVIELRDKGNHGFMLPARFIKPTAEEVWNGIKTVIA</sequence>
<dbReference type="GO" id="GO:0005615">
    <property type="term" value="C:extracellular space"/>
    <property type="evidence" value="ECO:0007669"/>
    <property type="project" value="TreeGrafter"/>
</dbReference>
<dbReference type="Gene3D" id="3.30.70.340">
    <property type="entry name" value="Metallocarboxypeptidase-like"/>
    <property type="match status" value="1"/>
</dbReference>
<evidence type="ECO:0000313" key="18">
    <source>
        <dbReference type="Proteomes" id="UP000288716"/>
    </source>
</evidence>
<keyword evidence="4" id="KW-0964">Secreted</keyword>
<evidence type="ECO:0000259" key="16">
    <source>
        <dbReference type="PROSITE" id="PS52035"/>
    </source>
</evidence>
<keyword evidence="12" id="KW-1015">Disulfide bond</keyword>
<comment type="cofactor">
    <cofactor evidence="1">
        <name>Zn(2+)</name>
        <dbReference type="ChEBI" id="CHEBI:29105"/>
    </cofactor>
</comment>
<dbReference type="SUPFAM" id="SSF53187">
    <property type="entry name" value="Zn-dependent exopeptidases"/>
    <property type="match status" value="1"/>
</dbReference>
<dbReference type="EMBL" id="NCKV01003371">
    <property type="protein sequence ID" value="RWS25801.1"/>
    <property type="molecule type" value="Genomic_DNA"/>
</dbReference>
<evidence type="ECO:0000256" key="12">
    <source>
        <dbReference type="ARBA" id="ARBA00023157"/>
    </source>
</evidence>
<dbReference type="PRINTS" id="PR00765">
    <property type="entry name" value="CRBOXYPTASEA"/>
</dbReference>
<dbReference type="PANTHER" id="PTHR11705:SF140">
    <property type="entry name" value="FI02848P-RELATED"/>
    <property type="match status" value="1"/>
</dbReference>
<dbReference type="SUPFAM" id="SSF54897">
    <property type="entry name" value="Protease propeptides/inhibitors"/>
    <property type="match status" value="1"/>
</dbReference>
<keyword evidence="5 17" id="KW-0121">Carboxypeptidase</keyword>
<evidence type="ECO:0000256" key="11">
    <source>
        <dbReference type="ARBA" id="ARBA00023049"/>
    </source>
</evidence>
<keyword evidence="8 15" id="KW-0732">Signal</keyword>
<dbReference type="SMART" id="SM00631">
    <property type="entry name" value="Zn_pept"/>
    <property type="match status" value="1"/>
</dbReference>
<dbReference type="InterPro" id="IPR000834">
    <property type="entry name" value="Peptidase_M14"/>
</dbReference>
<dbReference type="Proteomes" id="UP000288716">
    <property type="component" value="Unassembled WGS sequence"/>
</dbReference>
<feature type="active site" description="Proton donor/acceptor" evidence="14">
    <location>
        <position position="404"/>
    </location>
</feature>
<dbReference type="Pfam" id="PF00246">
    <property type="entry name" value="Peptidase_M14"/>
    <property type="match status" value="1"/>
</dbReference>
<dbReference type="InterPro" id="IPR003146">
    <property type="entry name" value="M14A_act_pep"/>
</dbReference>
<dbReference type="InterPro" id="IPR036990">
    <property type="entry name" value="M14A-like_propep"/>
</dbReference>
<proteinExistence type="inferred from homology"/>
<keyword evidence="6" id="KW-0645">Protease</keyword>
<evidence type="ECO:0000313" key="17">
    <source>
        <dbReference type="EMBL" id="RWS25801.1"/>
    </source>
</evidence>
<dbReference type="PROSITE" id="PS00133">
    <property type="entry name" value="CARBOXYPEPT_ZN_2"/>
    <property type="match status" value="1"/>
</dbReference>
<dbReference type="PROSITE" id="PS52035">
    <property type="entry name" value="PEPTIDASE_M14"/>
    <property type="match status" value="1"/>
</dbReference>
<evidence type="ECO:0000256" key="2">
    <source>
        <dbReference type="ARBA" id="ARBA00004613"/>
    </source>
</evidence>
<keyword evidence="18" id="KW-1185">Reference proteome</keyword>
<accession>A0A443SE71</accession>
<comment type="subcellular location">
    <subcellularLocation>
        <location evidence="2">Secreted</location>
    </subcellularLocation>
</comment>
<feature type="chain" id="PRO_5019187861" evidence="15">
    <location>
        <begin position="21"/>
        <end position="436"/>
    </location>
</feature>
<evidence type="ECO:0000256" key="4">
    <source>
        <dbReference type="ARBA" id="ARBA00022525"/>
    </source>
</evidence>
<organism evidence="17 18">
    <name type="scientific">Leptotrombidium deliense</name>
    <dbReference type="NCBI Taxonomy" id="299467"/>
    <lineage>
        <taxon>Eukaryota</taxon>
        <taxon>Metazoa</taxon>
        <taxon>Ecdysozoa</taxon>
        <taxon>Arthropoda</taxon>
        <taxon>Chelicerata</taxon>
        <taxon>Arachnida</taxon>
        <taxon>Acari</taxon>
        <taxon>Acariformes</taxon>
        <taxon>Trombidiformes</taxon>
        <taxon>Prostigmata</taxon>
        <taxon>Anystina</taxon>
        <taxon>Parasitengona</taxon>
        <taxon>Trombiculoidea</taxon>
        <taxon>Trombiculidae</taxon>
        <taxon>Leptotrombidium</taxon>
    </lineage>
</organism>
<dbReference type="GO" id="GO:0004181">
    <property type="term" value="F:metallocarboxypeptidase activity"/>
    <property type="evidence" value="ECO:0007669"/>
    <property type="project" value="InterPro"/>
</dbReference>
<comment type="function">
    <text evidence="13">Involved in the digestion of the blood meal.</text>
</comment>
<dbReference type="OrthoDB" id="6416026at2759"/>
<name>A0A443SE71_9ACAR</name>
<comment type="similarity">
    <text evidence="3 14">Belongs to the peptidase M14 family.</text>
</comment>
<keyword evidence="7" id="KW-0479">Metal-binding</keyword>
<evidence type="ECO:0000256" key="7">
    <source>
        <dbReference type="ARBA" id="ARBA00022723"/>
    </source>
</evidence>
<dbReference type="GO" id="GO:0008270">
    <property type="term" value="F:zinc ion binding"/>
    <property type="evidence" value="ECO:0007669"/>
    <property type="project" value="InterPro"/>
</dbReference>
<dbReference type="InterPro" id="IPR057247">
    <property type="entry name" value="CARBOXYPEPT_ZN_2"/>
</dbReference>
<gene>
    <name evidence="17" type="ORF">B4U80_07392</name>
</gene>
<evidence type="ECO:0000256" key="8">
    <source>
        <dbReference type="ARBA" id="ARBA00022729"/>
    </source>
</evidence>
<protein>
    <submittedName>
        <fullName evidence="17">Carboxypeptidase B-like protein</fullName>
    </submittedName>
</protein>
<evidence type="ECO:0000256" key="15">
    <source>
        <dbReference type="SAM" id="SignalP"/>
    </source>
</evidence>
<keyword evidence="10" id="KW-0862">Zinc</keyword>
<keyword evidence="9" id="KW-0378">Hydrolase</keyword>
<dbReference type="PANTHER" id="PTHR11705">
    <property type="entry name" value="PROTEASE FAMILY M14 CARBOXYPEPTIDASE A,B"/>
    <property type="match status" value="1"/>
</dbReference>
<evidence type="ECO:0000256" key="10">
    <source>
        <dbReference type="ARBA" id="ARBA00022833"/>
    </source>
</evidence>
<evidence type="ECO:0000256" key="5">
    <source>
        <dbReference type="ARBA" id="ARBA00022645"/>
    </source>
</evidence>
<reference evidence="17 18" key="1">
    <citation type="journal article" date="2018" name="Gigascience">
        <title>Genomes of trombidid mites reveal novel predicted allergens and laterally-transferred genes associated with secondary metabolism.</title>
        <authorList>
            <person name="Dong X."/>
            <person name="Chaisiri K."/>
            <person name="Xia D."/>
            <person name="Armstrong S.D."/>
            <person name="Fang Y."/>
            <person name="Donnelly M.J."/>
            <person name="Kadowaki T."/>
            <person name="McGarry J.W."/>
            <person name="Darby A.C."/>
            <person name="Makepeace B.L."/>
        </authorList>
    </citation>
    <scope>NUCLEOTIDE SEQUENCE [LARGE SCALE GENOMIC DNA]</scope>
    <source>
        <strain evidence="17">UoL-UT</strain>
    </source>
</reference>
<dbReference type="Gene3D" id="3.40.630.10">
    <property type="entry name" value="Zn peptidases"/>
    <property type="match status" value="1"/>
</dbReference>
<dbReference type="GO" id="GO:0006508">
    <property type="term" value="P:proteolysis"/>
    <property type="evidence" value="ECO:0007669"/>
    <property type="project" value="UniProtKB-KW"/>
</dbReference>
<feature type="domain" description="Peptidase M14" evidence="16">
    <location>
        <begin position="129"/>
        <end position="436"/>
    </location>
</feature>
<evidence type="ECO:0000256" key="1">
    <source>
        <dbReference type="ARBA" id="ARBA00001947"/>
    </source>
</evidence>
<dbReference type="CDD" id="cd03860">
    <property type="entry name" value="M14_CP_A-B_like"/>
    <property type="match status" value="1"/>
</dbReference>
<dbReference type="FunFam" id="3.40.630.10:FF:000040">
    <property type="entry name" value="zinc carboxypeptidase"/>
    <property type="match status" value="1"/>
</dbReference>
<evidence type="ECO:0000256" key="14">
    <source>
        <dbReference type="PROSITE-ProRule" id="PRU01379"/>
    </source>
</evidence>
<dbReference type="VEuPathDB" id="VectorBase:LDEU006239"/>
<dbReference type="AlphaFoldDB" id="A0A443SE71"/>
<evidence type="ECO:0000256" key="3">
    <source>
        <dbReference type="ARBA" id="ARBA00005988"/>
    </source>
</evidence>
<evidence type="ECO:0000256" key="6">
    <source>
        <dbReference type="ARBA" id="ARBA00022670"/>
    </source>
</evidence>
<evidence type="ECO:0000256" key="9">
    <source>
        <dbReference type="ARBA" id="ARBA00022801"/>
    </source>
</evidence>
<feature type="signal peptide" evidence="15">
    <location>
        <begin position="1"/>
        <end position="20"/>
    </location>
</feature>
<dbReference type="Pfam" id="PF02244">
    <property type="entry name" value="Propep_M14"/>
    <property type="match status" value="1"/>
</dbReference>
<evidence type="ECO:0000256" key="13">
    <source>
        <dbReference type="ARBA" id="ARBA00057299"/>
    </source>
</evidence>